<feature type="domain" description="VOC" evidence="1">
    <location>
        <begin position="1"/>
        <end position="124"/>
    </location>
</feature>
<dbReference type="Pfam" id="PF00903">
    <property type="entry name" value="Glyoxalase"/>
    <property type="match status" value="1"/>
</dbReference>
<dbReference type="CDD" id="cd07262">
    <property type="entry name" value="VOC_like"/>
    <property type="match status" value="1"/>
</dbReference>
<reference evidence="2 3" key="1">
    <citation type="submission" date="2018-05" db="EMBL/GenBank/DDBJ databases">
        <title>Pararhodobacter marina sp. nov., isolated from deep-sea water of the Indian Ocean.</title>
        <authorList>
            <person name="Lai Q.Sr."/>
            <person name="Liu X."/>
            <person name="Shao Z."/>
        </authorList>
    </citation>
    <scope>NUCLEOTIDE SEQUENCE [LARGE SCALE GENOMIC DNA]</scope>
    <source>
        <strain evidence="2 3">CIC4N-9</strain>
    </source>
</reference>
<dbReference type="AlphaFoldDB" id="A0A2U2C4M2"/>
<dbReference type="InterPro" id="IPR037523">
    <property type="entry name" value="VOC_core"/>
</dbReference>
<dbReference type="Proteomes" id="UP000244940">
    <property type="component" value="Unassembled WGS sequence"/>
</dbReference>
<dbReference type="OrthoDB" id="9807407at2"/>
<dbReference type="EMBL" id="QEYD01000016">
    <property type="protein sequence ID" value="PWE26812.1"/>
    <property type="molecule type" value="Genomic_DNA"/>
</dbReference>
<dbReference type="InterPro" id="IPR029068">
    <property type="entry name" value="Glyas_Bleomycin-R_OHBP_Dase"/>
</dbReference>
<evidence type="ECO:0000259" key="1">
    <source>
        <dbReference type="PROSITE" id="PS51819"/>
    </source>
</evidence>
<dbReference type="SUPFAM" id="SSF54593">
    <property type="entry name" value="Glyoxalase/Bleomycin resistance protein/Dihydroxybiphenyl dioxygenase"/>
    <property type="match status" value="1"/>
</dbReference>
<name>A0A2U2C4M2_9RHOB</name>
<comment type="caution">
    <text evidence="2">The sequence shown here is derived from an EMBL/GenBank/DDBJ whole genome shotgun (WGS) entry which is preliminary data.</text>
</comment>
<evidence type="ECO:0000313" key="2">
    <source>
        <dbReference type="EMBL" id="PWE26812.1"/>
    </source>
</evidence>
<sequence length="127" mass="13476">MLSYLTLGTGDLDRAQDFYDAVLGALGYTRLENDAHGRGYGLPGASHSGFWINEPYDRRPAGAGNGTMACFNAPSRAAVRAFHAAGLAHGGRDEGAPGLRDYGPHFYAAYLRDPDGNKLSAVCEAPE</sequence>
<evidence type="ECO:0000313" key="3">
    <source>
        <dbReference type="Proteomes" id="UP000244940"/>
    </source>
</evidence>
<proteinExistence type="predicted"/>
<dbReference type="Gene3D" id="3.10.180.10">
    <property type="entry name" value="2,3-Dihydroxybiphenyl 1,2-Dioxygenase, domain 1"/>
    <property type="match status" value="1"/>
</dbReference>
<protein>
    <submittedName>
        <fullName evidence="2">Glyoxalase</fullName>
    </submittedName>
</protein>
<organism evidence="2 3">
    <name type="scientific">Pararhodobacter marinus</name>
    <dbReference type="NCBI Taxonomy" id="2184063"/>
    <lineage>
        <taxon>Bacteria</taxon>
        <taxon>Pseudomonadati</taxon>
        <taxon>Pseudomonadota</taxon>
        <taxon>Alphaproteobacteria</taxon>
        <taxon>Rhodobacterales</taxon>
        <taxon>Paracoccaceae</taxon>
        <taxon>Pararhodobacter</taxon>
    </lineage>
</organism>
<keyword evidence="3" id="KW-1185">Reference proteome</keyword>
<dbReference type="PANTHER" id="PTHR35006">
    <property type="entry name" value="GLYOXALASE FAMILY PROTEIN (AFU_ORTHOLOGUE AFUA_5G14830)"/>
    <property type="match status" value="1"/>
</dbReference>
<gene>
    <name evidence="2" type="ORF">C4N9_20120</name>
</gene>
<dbReference type="PANTHER" id="PTHR35006:SF2">
    <property type="entry name" value="GLYOXALASE FAMILY PROTEIN (AFU_ORTHOLOGUE AFUA_5G14830)"/>
    <property type="match status" value="1"/>
</dbReference>
<dbReference type="PROSITE" id="PS51819">
    <property type="entry name" value="VOC"/>
    <property type="match status" value="1"/>
</dbReference>
<dbReference type="InterPro" id="IPR004360">
    <property type="entry name" value="Glyas_Fos-R_dOase_dom"/>
</dbReference>
<accession>A0A2U2C4M2</accession>